<keyword evidence="3 5" id="KW-0687">Ribonucleoprotein</keyword>
<evidence type="ECO:0000256" key="5">
    <source>
        <dbReference type="HAMAP-Rule" id="MF_01366"/>
    </source>
</evidence>
<evidence type="ECO:0000256" key="1">
    <source>
        <dbReference type="ARBA" id="ARBA00006227"/>
    </source>
</evidence>
<dbReference type="PANTHER" id="PTHR11545:SF2">
    <property type="entry name" value="LARGE RIBOSOMAL SUBUNIT PROTEIN UL13M"/>
    <property type="match status" value="1"/>
</dbReference>
<evidence type="ECO:0000313" key="8">
    <source>
        <dbReference type="EMBL" id="ERK60513.1"/>
    </source>
</evidence>
<accession>U2S499</accession>
<dbReference type="PATRIC" id="fig|1321820.3.peg.119"/>
<dbReference type="GO" id="GO:0006412">
    <property type="term" value="P:translation"/>
    <property type="evidence" value="ECO:0007669"/>
    <property type="project" value="UniProtKB-UniRule"/>
</dbReference>
<dbReference type="GO" id="GO:0003729">
    <property type="term" value="F:mRNA binding"/>
    <property type="evidence" value="ECO:0007669"/>
    <property type="project" value="UniProtKB-ARBA"/>
</dbReference>
<dbReference type="Pfam" id="PF00572">
    <property type="entry name" value="Ribosomal_L13"/>
    <property type="match status" value="1"/>
</dbReference>
<comment type="caution">
    <text evidence="8">The sequence shown here is derived from an EMBL/GenBank/DDBJ whole genome shotgun (WGS) entry which is preliminary data.</text>
</comment>
<evidence type="ECO:0000256" key="7">
    <source>
        <dbReference type="RuleBase" id="RU003878"/>
    </source>
</evidence>
<dbReference type="GO" id="GO:0003735">
    <property type="term" value="F:structural constituent of ribosome"/>
    <property type="evidence" value="ECO:0007669"/>
    <property type="project" value="InterPro"/>
</dbReference>
<dbReference type="NCBIfam" id="TIGR01066">
    <property type="entry name" value="rplM_bact"/>
    <property type="match status" value="1"/>
</dbReference>
<keyword evidence="2 5" id="KW-0689">Ribosomal protein</keyword>
<dbReference type="CDD" id="cd00392">
    <property type="entry name" value="Ribosomal_L13"/>
    <property type="match status" value="1"/>
</dbReference>
<reference evidence="8 9" key="1">
    <citation type="submission" date="2013-08" db="EMBL/GenBank/DDBJ databases">
        <authorList>
            <person name="Weinstock G."/>
            <person name="Sodergren E."/>
            <person name="Wylie T."/>
            <person name="Fulton L."/>
            <person name="Fulton R."/>
            <person name="Fronick C."/>
            <person name="O'Laughlin M."/>
            <person name="Godfrey J."/>
            <person name="Miner T."/>
            <person name="Herter B."/>
            <person name="Appelbaum E."/>
            <person name="Cordes M."/>
            <person name="Lek S."/>
            <person name="Wollam A."/>
            <person name="Pepin K.H."/>
            <person name="Palsikar V.B."/>
            <person name="Mitreva M."/>
            <person name="Wilson R.K."/>
        </authorList>
    </citation>
    <scope>NUCLEOTIDE SEQUENCE [LARGE SCALE GENOMIC DNA]</scope>
    <source>
        <strain evidence="8 9">ATCC 700627</strain>
    </source>
</reference>
<comment type="function">
    <text evidence="5 7">This protein is one of the early assembly proteins of the 50S ribosomal subunit, although it is not seen to bind rRNA by itself. It is important during the early stages of 50S assembly.</text>
</comment>
<dbReference type="GO" id="GO:0022625">
    <property type="term" value="C:cytosolic large ribosomal subunit"/>
    <property type="evidence" value="ECO:0007669"/>
    <property type="project" value="TreeGrafter"/>
</dbReference>
<evidence type="ECO:0000313" key="9">
    <source>
        <dbReference type="Proteomes" id="UP000016637"/>
    </source>
</evidence>
<dbReference type="HOGENOM" id="CLU_082184_2_2_9"/>
<evidence type="ECO:0000256" key="3">
    <source>
        <dbReference type="ARBA" id="ARBA00023274"/>
    </source>
</evidence>
<dbReference type="FunFam" id="3.90.1180.10:FF:000001">
    <property type="entry name" value="50S ribosomal protein L13"/>
    <property type="match status" value="1"/>
</dbReference>
<dbReference type="GO" id="GO:0017148">
    <property type="term" value="P:negative regulation of translation"/>
    <property type="evidence" value="ECO:0007669"/>
    <property type="project" value="TreeGrafter"/>
</dbReference>
<organism evidence="8 9">
    <name type="scientific">Gemella bergeri ATCC 700627</name>
    <dbReference type="NCBI Taxonomy" id="1321820"/>
    <lineage>
        <taxon>Bacteria</taxon>
        <taxon>Bacillati</taxon>
        <taxon>Bacillota</taxon>
        <taxon>Bacilli</taxon>
        <taxon>Bacillales</taxon>
        <taxon>Gemellaceae</taxon>
        <taxon>Gemella</taxon>
    </lineage>
</organism>
<gene>
    <name evidence="5 7" type="primary">rplM</name>
    <name evidence="8" type="ORF">HMPREF1983_00120</name>
</gene>
<dbReference type="PIRSF" id="PIRSF002181">
    <property type="entry name" value="Ribosomal_L13"/>
    <property type="match status" value="1"/>
</dbReference>
<dbReference type="Gene3D" id="3.90.1180.10">
    <property type="entry name" value="Ribosomal protein L13"/>
    <property type="match status" value="1"/>
</dbReference>
<evidence type="ECO:0000256" key="6">
    <source>
        <dbReference type="RuleBase" id="RU003877"/>
    </source>
</evidence>
<comment type="subunit">
    <text evidence="5">Part of the 50S ribosomal subunit.</text>
</comment>
<dbReference type="PANTHER" id="PTHR11545">
    <property type="entry name" value="RIBOSOMAL PROTEIN L13"/>
    <property type="match status" value="1"/>
</dbReference>
<dbReference type="SUPFAM" id="SSF52161">
    <property type="entry name" value="Ribosomal protein L13"/>
    <property type="match status" value="1"/>
</dbReference>
<dbReference type="InterPro" id="IPR005823">
    <property type="entry name" value="Ribosomal_uL13_bac-type"/>
</dbReference>
<evidence type="ECO:0000256" key="4">
    <source>
        <dbReference type="ARBA" id="ARBA00035201"/>
    </source>
</evidence>
<evidence type="ECO:0000256" key="2">
    <source>
        <dbReference type="ARBA" id="ARBA00022980"/>
    </source>
</evidence>
<name>U2S499_9BACL</name>
<dbReference type="PROSITE" id="PS00783">
    <property type="entry name" value="RIBOSOMAL_L13"/>
    <property type="match status" value="1"/>
</dbReference>
<dbReference type="Proteomes" id="UP000016637">
    <property type="component" value="Unassembled WGS sequence"/>
</dbReference>
<dbReference type="eggNOG" id="COG0102">
    <property type="taxonomic scope" value="Bacteria"/>
</dbReference>
<proteinExistence type="inferred from homology"/>
<dbReference type="InterPro" id="IPR005822">
    <property type="entry name" value="Ribosomal_uL13"/>
</dbReference>
<dbReference type="InterPro" id="IPR023563">
    <property type="entry name" value="Ribosomal_uL13_CS"/>
</dbReference>
<dbReference type="InterPro" id="IPR036899">
    <property type="entry name" value="Ribosomal_uL13_sf"/>
</dbReference>
<protein>
    <recommendedName>
        <fullName evidence="4 5">Large ribosomal subunit protein uL13</fullName>
    </recommendedName>
</protein>
<dbReference type="AlphaFoldDB" id="U2S499"/>
<sequence length="158" mass="17842">MTDLKQHLGGKQDMRQTYMAKPSTVEKKWYVIDAEGQTLGRLSSEVASILRGKHKPTYTPHIDTGDNVIIINAEKIVLTGKKLSDKVYRRHTMHPGGLKERTAGLMVEKYPEELLELSIKGMLPKNTLGRAQGMKLHVYRGAEHPHAAQKPEKYELRG</sequence>
<keyword evidence="9" id="KW-1185">Reference proteome</keyword>
<dbReference type="HAMAP" id="MF_01366">
    <property type="entry name" value="Ribosomal_uL13"/>
    <property type="match status" value="1"/>
</dbReference>
<dbReference type="EMBL" id="AWVP01000006">
    <property type="protein sequence ID" value="ERK60513.1"/>
    <property type="molecule type" value="Genomic_DNA"/>
</dbReference>
<comment type="similarity">
    <text evidence="1 5 6">Belongs to the universal ribosomal protein uL13 family.</text>
</comment>